<name>A0AAD6Q004_9ROSI</name>
<reference evidence="2" key="1">
    <citation type="journal article" date="2023" name="Mol. Ecol. Resour.">
        <title>Chromosome-level genome assembly of a triploid poplar Populus alba 'Berolinensis'.</title>
        <authorList>
            <person name="Chen S."/>
            <person name="Yu Y."/>
            <person name="Wang X."/>
            <person name="Wang S."/>
            <person name="Zhang T."/>
            <person name="Zhou Y."/>
            <person name="He R."/>
            <person name="Meng N."/>
            <person name="Wang Y."/>
            <person name="Liu W."/>
            <person name="Liu Z."/>
            <person name="Liu J."/>
            <person name="Guo Q."/>
            <person name="Huang H."/>
            <person name="Sederoff R.R."/>
            <person name="Wang G."/>
            <person name="Qu G."/>
            <person name="Chen S."/>
        </authorList>
    </citation>
    <scope>NUCLEOTIDE SEQUENCE</scope>
    <source>
        <strain evidence="2">SC-2020</strain>
    </source>
</reference>
<dbReference type="Gene3D" id="1.20.1250.20">
    <property type="entry name" value="MFS general substrate transporter like domains"/>
    <property type="match status" value="1"/>
</dbReference>
<feature type="transmembrane region" description="Helical" evidence="1">
    <location>
        <begin position="22"/>
        <end position="46"/>
    </location>
</feature>
<dbReference type="AlphaFoldDB" id="A0AAD6Q004"/>
<dbReference type="InterPro" id="IPR036259">
    <property type="entry name" value="MFS_trans_sf"/>
</dbReference>
<dbReference type="Proteomes" id="UP001164929">
    <property type="component" value="Chromosome 13"/>
</dbReference>
<sequence length="87" mass="10202">MFTLVGLLDFFYNEEPSSMKSLSTSISCLSLSFGYFLSNVFVNLINAITKRVKLSKEGWLHRQLLDYNNLNLFHWFLAILNCLNLFW</sequence>
<evidence type="ECO:0000313" key="3">
    <source>
        <dbReference type="Proteomes" id="UP001164929"/>
    </source>
</evidence>
<evidence type="ECO:0000256" key="1">
    <source>
        <dbReference type="SAM" id="Phobius"/>
    </source>
</evidence>
<organism evidence="2 3">
    <name type="scientific">Populus alba x Populus x berolinensis</name>
    <dbReference type="NCBI Taxonomy" id="444605"/>
    <lineage>
        <taxon>Eukaryota</taxon>
        <taxon>Viridiplantae</taxon>
        <taxon>Streptophyta</taxon>
        <taxon>Embryophyta</taxon>
        <taxon>Tracheophyta</taxon>
        <taxon>Spermatophyta</taxon>
        <taxon>Magnoliopsida</taxon>
        <taxon>eudicotyledons</taxon>
        <taxon>Gunneridae</taxon>
        <taxon>Pentapetalae</taxon>
        <taxon>rosids</taxon>
        <taxon>fabids</taxon>
        <taxon>Malpighiales</taxon>
        <taxon>Salicaceae</taxon>
        <taxon>Saliceae</taxon>
        <taxon>Populus</taxon>
    </lineage>
</organism>
<evidence type="ECO:0000313" key="2">
    <source>
        <dbReference type="EMBL" id="KAJ6974047.1"/>
    </source>
</evidence>
<comment type="caution">
    <text evidence="2">The sequence shown here is derived from an EMBL/GenBank/DDBJ whole genome shotgun (WGS) entry which is preliminary data.</text>
</comment>
<keyword evidence="3" id="KW-1185">Reference proteome</keyword>
<dbReference type="EMBL" id="JAQIZT010000013">
    <property type="protein sequence ID" value="KAJ6974047.1"/>
    <property type="molecule type" value="Genomic_DNA"/>
</dbReference>
<accession>A0AAD6Q004</accession>
<keyword evidence="1" id="KW-0812">Transmembrane</keyword>
<protein>
    <submittedName>
        <fullName evidence="2">Uncharacterized protein</fullName>
    </submittedName>
</protein>
<gene>
    <name evidence="2" type="ORF">NC653_030187</name>
</gene>
<keyword evidence="1" id="KW-0472">Membrane</keyword>
<dbReference type="PANTHER" id="PTHR11654">
    <property type="entry name" value="OLIGOPEPTIDE TRANSPORTER-RELATED"/>
    <property type="match status" value="1"/>
</dbReference>
<proteinExistence type="predicted"/>
<keyword evidence="1" id="KW-1133">Transmembrane helix</keyword>